<dbReference type="InterPro" id="IPR051521">
    <property type="entry name" value="tRNA_Mod/Golgi_Maint"/>
</dbReference>
<dbReference type="GeneID" id="63805156"/>
<evidence type="ECO:0000256" key="9">
    <source>
        <dbReference type="ARBA" id="ARBA00039242"/>
    </source>
</evidence>
<dbReference type="Proteomes" id="UP000193922">
    <property type="component" value="Unassembled WGS sequence"/>
</dbReference>
<dbReference type="RefSeq" id="XP_040740928.1">
    <property type="nucleotide sequence ID" value="XM_040888508.1"/>
</dbReference>
<evidence type="ECO:0000313" key="15">
    <source>
        <dbReference type="Proteomes" id="UP000193922"/>
    </source>
</evidence>
<dbReference type="PANTHER" id="PTHR15627:SF8">
    <property type="entry name" value="TRNA-URIDINE AMINOCARBOXYPROPYLTRANSFERASE 1"/>
    <property type="match status" value="1"/>
</dbReference>
<dbReference type="PANTHER" id="PTHR15627">
    <property type="entry name" value="NATURAL KILLER CELL-SPECIFIC ANTIGEN KLIP1"/>
    <property type="match status" value="1"/>
</dbReference>
<name>A0A1Y1VYB6_9FUNG</name>
<comment type="function">
    <text evidence="7">Catalyzes the formation of 3-(3-amino-3-carboxypropyl)uridine (acp3U) at position 20 in the D-loop of several cytoplasmic tRNAs (acp3U(20)).</text>
</comment>
<evidence type="ECO:0000313" key="14">
    <source>
        <dbReference type="EMBL" id="ORX66969.1"/>
    </source>
</evidence>
<feature type="domain" description="DTW" evidence="12">
    <location>
        <begin position="36"/>
        <end position="217"/>
    </location>
</feature>
<evidence type="ECO:0000256" key="7">
    <source>
        <dbReference type="ARBA" id="ARBA00037050"/>
    </source>
</evidence>
<dbReference type="EMBL" id="MCFD01000016">
    <property type="protein sequence ID" value="ORX66247.1"/>
    <property type="molecule type" value="Genomic_DNA"/>
</dbReference>
<dbReference type="GO" id="GO:0016432">
    <property type="term" value="F:tRNA-uridine aminocarboxypropyltransferase activity"/>
    <property type="evidence" value="ECO:0007669"/>
    <property type="project" value="UniProtKB-EC"/>
</dbReference>
<reference evidence="13 15" key="1">
    <citation type="submission" date="2016-07" db="EMBL/GenBank/DDBJ databases">
        <title>Pervasive Adenine N6-methylation of Active Genes in Fungi.</title>
        <authorList>
            <consortium name="DOE Joint Genome Institute"/>
            <person name="Mondo S.J."/>
            <person name="Dannebaum R.O."/>
            <person name="Kuo R.C."/>
            <person name="Labutti K."/>
            <person name="Haridas S."/>
            <person name="Kuo A."/>
            <person name="Salamov A."/>
            <person name="Ahrendt S.R."/>
            <person name="Lipzen A."/>
            <person name="Sullivan W."/>
            <person name="Andreopoulos W.B."/>
            <person name="Clum A."/>
            <person name="Lindquist E."/>
            <person name="Daum C."/>
            <person name="Ramamoorthy G.K."/>
            <person name="Gryganskyi A."/>
            <person name="Culley D."/>
            <person name="Magnuson J.K."/>
            <person name="James T.Y."/>
            <person name="O'Malley M.A."/>
            <person name="Stajich J.E."/>
            <person name="Spatafora J.W."/>
            <person name="Visel A."/>
            <person name="Grigoriev I.V."/>
        </authorList>
    </citation>
    <scope>NUCLEOTIDE SEQUENCE [LARGE SCALE GENOMIC DNA]</scope>
    <source>
        <strain evidence="13 15">ATCC 12442</strain>
    </source>
</reference>
<dbReference type="InterPro" id="IPR005636">
    <property type="entry name" value="DTW"/>
</dbReference>
<evidence type="ECO:0000256" key="2">
    <source>
        <dbReference type="ARBA" id="ARBA00012386"/>
    </source>
</evidence>
<dbReference type="EC" id="2.5.1.25" evidence="2"/>
<keyword evidence="4" id="KW-0949">S-adenosyl-L-methionine</keyword>
<comment type="subcellular location">
    <subcellularLocation>
        <location evidence="1">Nucleus</location>
    </subcellularLocation>
</comment>
<proteinExistence type="inferred from homology"/>
<evidence type="ECO:0000259" key="12">
    <source>
        <dbReference type="SMART" id="SM01144"/>
    </source>
</evidence>
<dbReference type="GO" id="GO:0008033">
    <property type="term" value="P:tRNA processing"/>
    <property type="evidence" value="ECO:0007669"/>
    <property type="project" value="UniProtKB-KW"/>
</dbReference>
<evidence type="ECO:0000313" key="13">
    <source>
        <dbReference type="EMBL" id="ORX66247.1"/>
    </source>
</evidence>
<keyword evidence="3" id="KW-0808">Transferase</keyword>
<evidence type="ECO:0000256" key="8">
    <source>
        <dbReference type="ARBA" id="ARBA00038290"/>
    </source>
</evidence>
<comment type="similarity">
    <text evidence="8">Belongs to the TDD superfamily. DTWD1 family.</text>
</comment>
<protein>
    <recommendedName>
        <fullName evidence="9">tRNA-uridine aminocarboxypropyltransferase 1</fullName>
        <ecNumber evidence="2">2.5.1.25</ecNumber>
    </recommendedName>
    <alternativeName>
        <fullName evidence="10">DTW domain-containing protein 1</fullName>
    </alternativeName>
</protein>
<dbReference type="SMART" id="SM01144">
    <property type="entry name" value="DTW"/>
    <property type="match status" value="1"/>
</dbReference>
<evidence type="ECO:0000256" key="3">
    <source>
        <dbReference type="ARBA" id="ARBA00022679"/>
    </source>
</evidence>
<evidence type="ECO:0000256" key="6">
    <source>
        <dbReference type="ARBA" id="ARBA00023242"/>
    </source>
</evidence>
<evidence type="ECO:0000256" key="11">
    <source>
        <dbReference type="ARBA" id="ARBA00048718"/>
    </source>
</evidence>
<dbReference type="EMBL" id="MCFD01000014">
    <property type="protein sequence ID" value="ORX66969.1"/>
    <property type="molecule type" value="Genomic_DNA"/>
</dbReference>
<evidence type="ECO:0000256" key="5">
    <source>
        <dbReference type="ARBA" id="ARBA00022694"/>
    </source>
</evidence>
<keyword evidence="5" id="KW-0819">tRNA processing</keyword>
<dbReference type="GO" id="GO:0005634">
    <property type="term" value="C:nucleus"/>
    <property type="evidence" value="ECO:0007669"/>
    <property type="project" value="UniProtKB-SubCell"/>
</dbReference>
<keyword evidence="6" id="KW-0539">Nucleus</keyword>
<dbReference type="STRING" id="61395.A0A1Y1VYB6"/>
<comment type="caution">
    <text evidence="13">The sequence shown here is derived from an EMBL/GenBank/DDBJ whole genome shotgun (WGS) entry which is preliminary data.</text>
</comment>
<evidence type="ECO:0000256" key="4">
    <source>
        <dbReference type="ARBA" id="ARBA00022691"/>
    </source>
</evidence>
<dbReference type="OrthoDB" id="660555at2759"/>
<dbReference type="AlphaFoldDB" id="A0A1Y1VYB6"/>
<evidence type="ECO:0000256" key="1">
    <source>
        <dbReference type="ARBA" id="ARBA00004123"/>
    </source>
</evidence>
<dbReference type="Pfam" id="PF03942">
    <property type="entry name" value="DTW"/>
    <property type="match status" value="1"/>
</dbReference>
<organism evidence="13 15">
    <name type="scientific">Linderina pennispora</name>
    <dbReference type="NCBI Taxonomy" id="61395"/>
    <lineage>
        <taxon>Eukaryota</taxon>
        <taxon>Fungi</taxon>
        <taxon>Fungi incertae sedis</taxon>
        <taxon>Zoopagomycota</taxon>
        <taxon>Kickxellomycotina</taxon>
        <taxon>Kickxellomycetes</taxon>
        <taxon>Kickxellales</taxon>
        <taxon>Kickxellaceae</taxon>
        <taxon>Linderina</taxon>
    </lineage>
</organism>
<accession>A0A1Y1VYB6</accession>
<comment type="catalytic activity">
    <reaction evidence="11">
        <text>a uridine in tRNA + S-adenosyl-L-methionine = a 3-[(3S)-3-amino-3-carboxypropyl]uridine in tRNA + S-methyl-5'-thioadenosine + H(+)</text>
        <dbReference type="Rhea" id="RHEA:62432"/>
        <dbReference type="Rhea" id="RHEA-COMP:13339"/>
        <dbReference type="Rhea" id="RHEA-COMP:16092"/>
        <dbReference type="ChEBI" id="CHEBI:15378"/>
        <dbReference type="ChEBI" id="CHEBI:17509"/>
        <dbReference type="ChEBI" id="CHEBI:59789"/>
        <dbReference type="ChEBI" id="CHEBI:65315"/>
        <dbReference type="ChEBI" id="CHEBI:82930"/>
        <dbReference type="EC" id="2.5.1.25"/>
    </reaction>
</comment>
<evidence type="ECO:0000256" key="10">
    <source>
        <dbReference type="ARBA" id="ARBA00042508"/>
    </source>
</evidence>
<keyword evidence="15" id="KW-1185">Reference proteome</keyword>
<gene>
    <name evidence="14" type="ORF">DL89DRAFT_269976</name>
    <name evidence="13" type="ORF">DL89DRAFT_270186</name>
</gene>
<sequence length="276" mass="31447">MTEAKPYDINSLKVNPAQVLDSCSARQVCDGCGRRMKFFCYYCYKPVADIAGKVPQIRLPFKLTVLKHPGENDGKSTALHAKVIAPEDVQVTIYSEDVLSEIDTERTVLLFPGPDATDISEVDPASYDHAIVIDGTWQQARGMVRKDSKLHKIPKVTIKPRKTRFWRFQKYDESYLATIEAIYFLYRDSKGEAYEGEYDALMYFYKYFYDLIQNDYAANTHKTFTHRHQEGYISYETATPRAIPRTSDGKQWEGSGIQLEDAGVSLGEMLQDTGAE</sequence>